<sequence>MQYSSLNGFHRNSIKQIMKTGLLGYTYQNEVAALIIGVMDVEREIEQITIEADVEHKFDDIWIQKGKQNYFLQIKDINNISLSDLQISGNSIKIAGKPHRLSAEVNIIFFKALEFEPNTTILGFEAYLLDGVFLIAMDRRTIGSRMERLFQSDFHRLALIQQFLNDNLDRRNFVLKREMLPALHLFNTQLTESSVILDRDIVQAGSLIHIEGRPGIGKSHLVSFLQKKFSCNLVYRFWISNQDREYNDRLKFHLFLRDISKKLFNNLKSFSEEEILQKIKADGRTVIIDGLDHVENYNAADLEAFIAFIDKLSTWAPTIVLSRPLVRKLGWKVQELTNWNLDQTRQVLSKLYHVHKAEDTYEIYRISDGYPILVKYIAEHYKINGCLPDWEKFSSLDAYYAKILEPQRSKQALVLFLTSHSFFMRSEIDMFLEDYGASFVNEFITEHPYLFELRLNRVSLFHDSMITFLRKHGLEYSKMRDRVNAGVVQSLLSGEKRFQSRVSFFELNAVDLGKIIGQYCNMQYFYLHFQGTVDFEAVQAFYGQLRELLTSLPPQTLDIYGYYDLSLILNIIPRDHVSTLHGFFFTYASALMQNGYGWEDVTSSGYLFGTLYYIDRKDASHILTCLNGRHHDTQNFYRSYQQEIEYERSFFEQHAQVLSYSRMRELLDDRSSFEFTRHVGYVLEDLFLHPDHRAGFPKLFEAISCYLDGNLYQATDALTSYFSAKPLADHQVKSIFSGTKANLLSLGLLHVEGDFHLGTLKDYFQENRLLGSFDIWPDIHSYLRLSLHRGEKIDIEAIWQYWTKYHQRKDYSLIRIDHALSIFEEKLCVDWKKSVALICYIQKVSEKGYRDLLANYLELHPPLFINNLNSEFEADDLIIDWFSLPVNYINVFSVDLFDMAMHKILREHRFHKKLNFSDFKNVLESIYCERFKKILPLTGFEIEVEPTEADQEMLKSKGLNYTVLAQEKKTYKQPTPHERFEQGVLTADNAFLIPELGLTPPQAAAYADGYYVSLSDLSIFQCFPKEELRGQILAILHAALTGRSGLTRSQNSPWLLPGMIPRLYLSIGIDVDFNRLFKSFDQFLDLSGIVLENE</sequence>
<dbReference type="AlphaFoldDB" id="A0A317EZD8"/>
<dbReference type="InterPro" id="IPR027417">
    <property type="entry name" value="P-loop_NTPase"/>
</dbReference>
<accession>A0A317EZD8</accession>
<proteinExistence type="predicted"/>
<dbReference type="Proteomes" id="UP000245391">
    <property type="component" value="Unassembled WGS sequence"/>
</dbReference>
<reference evidence="2" key="1">
    <citation type="submission" date="2018-05" db="EMBL/GenBank/DDBJ databases">
        <title>Pedobacter paludis sp. nov., isolated from wetland soil.</title>
        <authorList>
            <person name="Zhang Y."/>
        </authorList>
    </citation>
    <scope>NUCLEOTIDE SEQUENCE [LARGE SCALE GENOMIC DNA]</scope>
    <source>
        <strain evidence="2">R-8</strain>
    </source>
</reference>
<comment type="caution">
    <text evidence="1">The sequence shown here is derived from an EMBL/GenBank/DDBJ whole genome shotgun (WGS) entry which is preliminary data.</text>
</comment>
<gene>
    <name evidence="1" type="ORF">DF947_10675</name>
</gene>
<evidence type="ECO:0000313" key="1">
    <source>
        <dbReference type="EMBL" id="PWS32224.1"/>
    </source>
</evidence>
<dbReference type="EMBL" id="QGNY01000003">
    <property type="protein sequence ID" value="PWS32224.1"/>
    <property type="molecule type" value="Genomic_DNA"/>
</dbReference>
<protein>
    <submittedName>
        <fullName evidence="1">Uncharacterized protein</fullName>
    </submittedName>
</protein>
<name>A0A317EZD8_9SPHI</name>
<keyword evidence="2" id="KW-1185">Reference proteome</keyword>
<dbReference type="Gene3D" id="3.40.50.300">
    <property type="entry name" value="P-loop containing nucleotide triphosphate hydrolases"/>
    <property type="match status" value="1"/>
</dbReference>
<evidence type="ECO:0000313" key="2">
    <source>
        <dbReference type="Proteomes" id="UP000245391"/>
    </source>
</evidence>
<organism evidence="1 2">
    <name type="scientific">Pedobacter paludis</name>
    <dbReference type="NCBI Taxonomy" id="2203212"/>
    <lineage>
        <taxon>Bacteria</taxon>
        <taxon>Pseudomonadati</taxon>
        <taxon>Bacteroidota</taxon>
        <taxon>Sphingobacteriia</taxon>
        <taxon>Sphingobacteriales</taxon>
        <taxon>Sphingobacteriaceae</taxon>
        <taxon>Pedobacter</taxon>
    </lineage>
</organism>
<dbReference type="SUPFAM" id="SSF52540">
    <property type="entry name" value="P-loop containing nucleoside triphosphate hydrolases"/>
    <property type="match status" value="1"/>
</dbReference>